<dbReference type="EMBL" id="BMMD01000007">
    <property type="protein sequence ID" value="GGJ77981.1"/>
    <property type="molecule type" value="Genomic_DNA"/>
</dbReference>
<dbReference type="AlphaFoldDB" id="A0A917PGU0"/>
<feature type="domain" description="EcoEI R protein C-terminal" evidence="1">
    <location>
        <begin position="166"/>
        <end position="256"/>
    </location>
</feature>
<comment type="caution">
    <text evidence="3">The sequence shown here is derived from an EMBL/GenBank/DDBJ whole genome shotgun (WGS) entry which is preliminary data.</text>
</comment>
<dbReference type="Gene3D" id="3.90.1570.30">
    <property type="match status" value="1"/>
</dbReference>
<protein>
    <submittedName>
        <fullName evidence="3">Uncharacterized protein</fullName>
    </submittedName>
</protein>
<dbReference type="Pfam" id="PF13643">
    <property type="entry name" value="DUF4145"/>
    <property type="match status" value="1"/>
</dbReference>
<dbReference type="RefSeq" id="WP_229662187.1">
    <property type="nucleotide sequence ID" value="NZ_BAABFW010000018.1"/>
</dbReference>
<reference evidence="3" key="2">
    <citation type="submission" date="2020-09" db="EMBL/GenBank/DDBJ databases">
        <authorList>
            <person name="Sun Q."/>
            <person name="Zhou Y."/>
        </authorList>
    </citation>
    <scope>NUCLEOTIDE SEQUENCE</scope>
    <source>
        <strain evidence="3">CGMCC 1.8984</strain>
    </source>
</reference>
<dbReference type="GO" id="GO:0003677">
    <property type="term" value="F:DNA binding"/>
    <property type="evidence" value="ECO:0007669"/>
    <property type="project" value="InterPro"/>
</dbReference>
<proteinExistence type="predicted"/>
<reference evidence="3" key="1">
    <citation type="journal article" date="2014" name="Int. J. Syst. Evol. Microbiol.">
        <title>Complete genome sequence of Corynebacterium casei LMG S-19264T (=DSM 44701T), isolated from a smear-ripened cheese.</title>
        <authorList>
            <consortium name="US DOE Joint Genome Institute (JGI-PGF)"/>
            <person name="Walter F."/>
            <person name="Albersmeier A."/>
            <person name="Kalinowski J."/>
            <person name="Ruckert C."/>
        </authorList>
    </citation>
    <scope>NUCLEOTIDE SEQUENCE</scope>
    <source>
        <strain evidence="3">CGMCC 1.8984</strain>
    </source>
</reference>
<organism evidence="3 4">
    <name type="scientific">Agromyces bauzanensis</name>
    <dbReference type="NCBI Taxonomy" id="1308924"/>
    <lineage>
        <taxon>Bacteria</taxon>
        <taxon>Bacillati</taxon>
        <taxon>Actinomycetota</taxon>
        <taxon>Actinomycetes</taxon>
        <taxon>Micrococcales</taxon>
        <taxon>Microbacteriaceae</taxon>
        <taxon>Agromyces</taxon>
    </lineage>
</organism>
<evidence type="ECO:0000313" key="3">
    <source>
        <dbReference type="EMBL" id="GGJ77981.1"/>
    </source>
</evidence>
<accession>A0A917PGU0</accession>
<gene>
    <name evidence="3" type="ORF">GCM10011372_15380</name>
</gene>
<name>A0A917PGU0_9MICO</name>
<sequence>MGNFDFIKADWPGIATEAARAEFYTFCVLRSSLFHARRTVELAVYWLYRADASLQKPYENDLASLLHEPTFKRLVGPAVFTKMNLIRKRGNDAVHKTFKLSGHEGAPNGVGRVDYVLWGDDGLPLGIVEAKRTKRDARNGQHQAKLYADALERKYGQRPVIFTSNGYEHTETDLEELKRMLTESGECGVEELAPAIESAHGLGRFIRSNIWLVRSVAQEALASLVTQNRLGSPQISFVDLIVNRLAQTGSVPIGALYGDRRNMAIGALYGRPFSEKAPGGPEDLFTEAEIVDLEAVLNAVDATAEPADAARTA</sequence>
<dbReference type="InterPro" id="IPR013670">
    <property type="entry name" value="EcoEI_R_C_dom"/>
</dbReference>
<feature type="domain" description="DUF4145" evidence="2">
    <location>
        <begin position="27"/>
        <end position="99"/>
    </location>
</feature>
<dbReference type="Pfam" id="PF08463">
    <property type="entry name" value="EcoEI_R_C"/>
    <property type="match status" value="1"/>
</dbReference>
<keyword evidence="4" id="KW-1185">Reference proteome</keyword>
<dbReference type="InterPro" id="IPR025285">
    <property type="entry name" value="DUF4145"/>
</dbReference>
<evidence type="ECO:0000259" key="1">
    <source>
        <dbReference type="Pfam" id="PF08463"/>
    </source>
</evidence>
<dbReference type="GO" id="GO:0006304">
    <property type="term" value="P:DNA modification"/>
    <property type="evidence" value="ECO:0007669"/>
    <property type="project" value="InterPro"/>
</dbReference>
<evidence type="ECO:0000313" key="4">
    <source>
        <dbReference type="Proteomes" id="UP000636956"/>
    </source>
</evidence>
<dbReference type="GO" id="GO:0003824">
    <property type="term" value="F:catalytic activity"/>
    <property type="evidence" value="ECO:0007669"/>
    <property type="project" value="InterPro"/>
</dbReference>
<evidence type="ECO:0000259" key="2">
    <source>
        <dbReference type="Pfam" id="PF13643"/>
    </source>
</evidence>
<dbReference type="Proteomes" id="UP000636956">
    <property type="component" value="Unassembled WGS sequence"/>
</dbReference>